<proteinExistence type="predicted"/>
<accession>A0A4Y2ML17</accession>
<dbReference type="EMBL" id="BGPR01007484">
    <property type="protein sequence ID" value="GBN27192.1"/>
    <property type="molecule type" value="Genomic_DNA"/>
</dbReference>
<organism evidence="1 2">
    <name type="scientific">Araneus ventricosus</name>
    <name type="common">Orbweaver spider</name>
    <name type="synonym">Epeira ventricosa</name>
    <dbReference type="NCBI Taxonomy" id="182803"/>
    <lineage>
        <taxon>Eukaryota</taxon>
        <taxon>Metazoa</taxon>
        <taxon>Ecdysozoa</taxon>
        <taxon>Arthropoda</taxon>
        <taxon>Chelicerata</taxon>
        <taxon>Arachnida</taxon>
        <taxon>Araneae</taxon>
        <taxon>Araneomorphae</taxon>
        <taxon>Entelegynae</taxon>
        <taxon>Araneoidea</taxon>
        <taxon>Araneidae</taxon>
        <taxon>Araneus</taxon>
    </lineage>
</organism>
<evidence type="ECO:0000313" key="2">
    <source>
        <dbReference type="Proteomes" id="UP000499080"/>
    </source>
</evidence>
<sequence length="122" mass="13728">MSLRANQNRSYQSIKADVSLCFNQTYCLLTNSHVVVCKLHKSGERYLGVVATPRSYTYGDGQIYGHRQNIGSVEKDCKVGKCGNIQSVSARSIRLRGAKLSESMQRNPCHGPFGRRMDLKDW</sequence>
<protein>
    <submittedName>
        <fullName evidence="1">Uncharacterized protein</fullName>
    </submittedName>
</protein>
<evidence type="ECO:0000313" key="1">
    <source>
        <dbReference type="EMBL" id="GBN27192.1"/>
    </source>
</evidence>
<keyword evidence="2" id="KW-1185">Reference proteome</keyword>
<comment type="caution">
    <text evidence="1">The sequence shown here is derived from an EMBL/GenBank/DDBJ whole genome shotgun (WGS) entry which is preliminary data.</text>
</comment>
<reference evidence="1 2" key="1">
    <citation type="journal article" date="2019" name="Sci. Rep.">
        <title>Orb-weaving spider Araneus ventricosus genome elucidates the spidroin gene catalogue.</title>
        <authorList>
            <person name="Kono N."/>
            <person name="Nakamura H."/>
            <person name="Ohtoshi R."/>
            <person name="Moran D.A.P."/>
            <person name="Shinohara A."/>
            <person name="Yoshida Y."/>
            <person name="Fujiwara M."/>
            <person name="Mori M."/>
            <person name="Tomita M."/>
            <person name="Arakawa K."/>
        </authorList>
    </citation>
    <scope>NUCLEOTIDE SEQUENCE [LARGE SCALE GENOMIC DNA]</scope>
</reference>
<dbReference type="AlphaFoldDB" id="A0A4Y2ML17"/>
<dbReference type="Proteomes" id="UP000499080">
    <property type="component" value="Unassembled WGS sequence"/>
</dbReference>
<name>A0A4Y2ML17_ARAVE</name>
<gene>
    <name evidence="1" type="ORF">AVEN_46581_1</name>
</gene>